<name>A0A7W4JSH8_9PROT</name>
<dbReference type="Proteomes" id="UP000555756">
    <property type="component" value="Unassembled WGS sequence"/>
</dbReference>
<protein>
    <submittedName>
        <fullName evidence="2">Uncharacterized protein</fullName>
    </submittedName>
</protein>
<accession>A0A7W4JSH8</accession>
<keyword evidence="3" id="KW-1185">Reference proteome</keyword>
<organism evidence="2 3">
    <name type="scientific">Gluconacetobacter azotocaptans</name>
    <dbReference type="NCBI Taxonomy" id="142834"/>
    <lineage>
        <taxon>Bacteria</taxon>
        <taxon>Pseudomonadati</taxon>
        <taxon>Pseudomonadota</taxon>
        <taxon>Alphaproteobacteria</taxon>
        <taxon>Acetobacterales</taxon>
        <taxon>Acetobacteraceae</taxon>
        <taxon>Gluconacetobacter</taxon>
    </lineage>
</organism>
<dbReference type="EMBL" id="JABEQF010000005">
    <property type="protein sequence ID" value="MBB2190074.1"/>
    <property type="molecule type" value="Genomic_DNA"/>
</dbReference>
<sequence>MSDTRTPPADQTQDKAENAKKKRAATEEKIEEGLEETFPASDPPAIGGSTGERDC</sequence>
<comment type="caution">
    <text evidence="2">The sequence shown here is derived from an EMBL/GenBank/DDBJ whole genome shotgun (WGS) entry which is preliminary data.</text>
</comment>
<evidence type="ECO:0000313" key="3">
    <source>
        <dbReference type="Proteomes" id="UP000555756"/>
    </source>
</evidence>
<dbReference type="RefSeq" id="WP_183119341.1">
    <property type="nucleotide sequence ID" value="NZ_JABEQF010000005.1"/>
</dbReference>
<gene>
    <name evidence="2" type="ORF">HLH34_08840</name>
</gene>
<feature type="region of interest" description="Disordered" evidence="1">
    <location>
        <begin position="1"/>
        <end position="55"/>
    </location>
</feature>
<feature type="compositionally biased region" description="Polar residues" evidence="1">
    <location>
        <begin position="1"/>
        <end position="11"/>
    </location>
</feature>
<dbReference type="AlphaFoldDB" id="A0A7W4JSH8"/>
<evidence type="ECO:0000313" key="2">
    <source>
        <dbReference type="EMBL" id="MBB2190074.1"/>
    </source>
</evidence>
<feature type="compositionally biased region" description="Basic and acidic residues" evidence="1">
    <location>
        <begin position="12"/>
        <end position="32"/>
    </location>
</feature>
<evidence type="ECO:0000256" key="1">
    <source>
        <dbReference type="SAM" id="MobiDB-lite"/>
    </source>
</evidence>
<proteinExistence type="predicted"/>
<reference evidence="2 3" key="1">
    <citation type="submission" date="2020-04" db="EMBL/GenBank/DDBJ databases">
        <title>Description of novel Gluconacetobacter.</title>
        <authorList>
            <person name="Sombolestani A."/>
        </authorList>
    </citation>
    <scope>NUCLEOTIDE SEQUENCE [LARGE SCALE GENOMIC DNA]</scope>
    <source>
        <strain evidence="2 3">LMG 21311</strain>
    </source>
</reference>